<evidence type="ECO:0000256" key="8">
    <source>
        <dbReference type="HAMAP-Rule" id="MF_01105"/>
    </source>
</evidence>
<reference evidence="10 11" key="1">
    <citation type="submission" date="2023-06" db="EMBL/GenBank/DDBJ databases">
        <title>Thiopseudomonas sp. CY1220 draft genome sequence.</title>
        <authorList>
            <person name="Zhao G."/>
            <person name="An M."/>
        </authorList>
    </citation>
    <scope>NUCLEOTIDE SEQUENCE [LARGE SCALE GENOMIC DNA]</scope>
    <source>
        <strain evidence="10 11">CY1220</strain>
    </source>
</reference>
<comment type="similarity">
    <text evidence="2 8">Belongs to the acetyltransferase family. ArgA subfamily.</text>
</comment>
<dbReference type="SUPFAM" id="SSF53633">
    <property type="entry name" value="Carbamate kinase-like"/>
    <property type="match status" value="1"/>
</dbReference>
<sequence>MHDYVSWLRHSSPYINAHRERTFVIMLPGEGIAHANFTHILHDIVLLHSLGVRMVLVYGARPQIEARLKAAQIASNYHHALRITDARTLACVIDAAGQLRTYLEAQLSVNMAASPMQGAKLKVVSGNFVAAKPCGVIDGVDYQHTGEVRRVDAEGIQALLEQRNIVLLPHLGYSPTGEVFNLACEDVATQTAISLNADKLILFTAEQGILDEQQQLIRELKLEQAIEHAQLFEQPNVSALQAAISACQHNVSRSHIISYQIDGALLSELFTRDGCGTLVDHGHFEQVRQAGVEDIAGLAALIRPLEEQRVLVSRPQDLLAQEYANFTVIERDGLIIACAALYPFVEEKTAELACLAVHPDYRHGGRGDTLLEHLENQAKRLNLNSLFVLTTRTAHWFQERGFEPCSIEQLPQQKAALYNYQRNSKVFRKSI</sequence>
<dbReference type="Gene3D" id="3.40.1160.10">
    <property type="entry name" value="Acetylglutamate kinase-like"/>
    <property type="match status" value="1"/>
</dbReference>
<evidence type="ECO:0000256" key="1">
    <source>
        <dbReference type="ARBA" id="ARBA00004925"/>
    </source>
</evidence>
<keyword evidence="8" id="KW-0963">Cytoplasm</keyword>
<dbReference type="EC" id="2.3.1.1" evidence="8"/>
<evidence type="ECO:0000313" key="11">
    <source>
        <dbReference type="Proteomes" id="UP001241056"/>
    </source>
</evidence>
<dbReference type="Pfam" id="PF00696">
    <property type="entry name" value="AA_kinase"/>
    <property type="match status" value="1"/>
</dbReference>
<evidence type="ECO:0000256" key="3">
    <source>
        <dbReference type="ARBA" id="ARBA00022571"/>
    </source>
</evidence>
<dbReference type="Gene3D" id="3.40.630.30">
    <property type="match status" value="1"/>
</dbReference>
<dbReference type="HAMAP" id="MF_01105">
    <property type="entry name" value="N_acetyl_glu_synth"/>
    <property type="match status" value="1"/>
</dbReference>
<dbReference type="CDD" id="cd04237">
    <property type="entry name" value="AAK_NAGS-ABP"/>
    <property type="match status" value="1"/>
</dbReference>
<dbReference type="PANTHER" id="PTHR30602:SF12">
    <property type="entry name" value="AMINO-ACID ACETYLTRANSFERASE NAGS1, CHLOROPLASTIC-RELATED"/>
    <property type="match status" value="1"/>
</dbReference>
<organism evidence="10 11">
    <name type="scientific">Thiopseudomonas acetoxidans</name>
    <dbReference type="NCBI Taxonomy" id="3041622"/>
    <lineage>
        <taxon>Bacteria</taxon>
        <taxon>Pseudomonadati</taxon>
        <taxon>Pseudomonadota</taxon>
        <taxon>Gammaproteobacteria</taxon>
        <taxon>Pseudomonadales</taxon>
        <taxon>Pseudomonadaceae</taxon>
        <taxon>Thiopseudomonas</taxon>
    </lineage>
</organism>
<keyword evidence="3 8" id="KW-0055">Arginine biosynthesis</keyword>
<dbReference type="CDD" id="cd04301">
    <property type="entry name" value="NAT_SF"/>
    <property type="match status" value="1"/>
</dbReference>
<comment type="catalytic activity">
    <reaction evidence="7 8">
        <text>L-glutamate + acetyl-CoA = N-acetyl-L-glutamate + CoA + H(+)</text>
        <dbReference type="Rhea" id="RHEA:24292"/>
        <dbReference type="ChEBI" id="CHEBI:15378"/>
        <dbReference type="ChEBI" id="CHEBI:29985"/>
        <dbReference type="ChEBI" id="CHEBI:44337"/>
        <dbReference type="ChEBI" id="CHEBI:57287"/>
        <dbReference type="ChEBI" id="CHEBI:57288"/>
        <dbReference type="EC" id="2.3.1.1"/>
    </reaction>
</comment>
<dbReference type="PIRSF" id="PIRSF000423">
    <property type="entry name" value="ArgA"/>
    <property type="match status" value="1"/>
</dbReference>
<dbReference type="EMBL" id="JAUCDY010000009">
    <property type="protein sequence ID" value="MDM7858255.1"/>
    <property type="molecule type" value="Genomic_DNA"/>
</dbReference>
<keyword evidence="5 8" id="KW-0808">Transferase</keyword>
<dbReference type="InterPro" id="IPR010167">
    <property type="entry name" value="NH2A_AcTrfase"/>
</dbReference>
<dbReference type="PANTHER" id="PTHR30602">
    <property type="entry name" value="AMINO-ACID ACETYLTRANSFERASE"/>
    <property type="match status" value="1"/>
</dbReference>
<evidence type="ECO:0000256" key="4">
    <source>
        <dbReference type="ARBA" id="ARBA00022605"/>
    </source>
</evidence>
<evidence type="ECO:0000259" key="9">
    <source>
        <dbReference type="PROSITE" id="PS51186"/>
    </source>
</evidence>
<dbReference type="NCBIfam" id="TIGR01890">
    <property type="entry name" value="N-Ac-Glu-synth"/>
    <property type="match status" value="1"/>
</dbReference>
<evidence type="ECO:0000256" key="2">
    <source>
        <dbReference type="ARBA" id="ARBA00009145"/>
    </source>
</evidence>
<evidence type="ECO:0000256" key="7">
    <source>
        <dbReference type="ARBA" id="ARBA00048372"/>
    </source>
</evidence>
<protein>
    <recommendedName>
        <fullName evidence="8">Amino-acid acetyltransferase</fullName>
        <ecNumber evidence="8">2.3.1.1</ecNumber>
    </recommendedName>
    <alternativeName>
        <fullName evidence="8">N-acetylglutamate synthase</fullName>
        <shortName evidence="8">AGS</shortName>
        <shortName evidence="8">NAGS</shortName>
    </alternativeName>
</protein>
<dbReference type="Proteomes" id="UP001241056">
    <property type="component" value="Unassembled WGS sequence"/>
</dbReference>
<proteinExistence type="inferred from homology"/>
<dbReference type="InterPro" id="IPR000182">
    <property type="entry name" value="GNAT_dom"/>
</dbReference>
<dbReference type="GO" id="GO:0016746">
    <property type="term" value="F:acyltransferase activity"/>
    <property type="evidence" value="ECO:0007669"/>
    <property type="project" value="UniProtKB-KW"/>
</dbReference>
<name>A0ABT7SPZ2_9GAMM</name>
<dbReference type="InterPro" id="IPR001048">
    <property type="entry name" value="Asp/Glu/Uridylate_kinase"/>
</dbReference>
<gene>
    <name evidence="8 10" type="primary">argA</name>
    <name evidence="10" type="ORF">QEZ41_08180</name>
</gene>
<keyword evidence="4 8" id="KW-0028">Amino-acid biosynthesis</keyword>
<keyword evidence="11" id="KW-1185">Reference proteome</keyword>
<evidence type="ECO:0000313" key="10">
    <source>
        <dbReference type="EMBL" id="MDM7858255.1"/>
    </source>
</evidence>
<keyword evidence="6 8" id="KW-0012">Acyltransferase</keyword>
<feature type="domain" description="N-acetyltransferase" evidence="9">
    <location>
        <begin position="285"/>
        <end position="424"/>
    </location>
</feature>
<evidence type="ECO:0000256" key="5">
    <source>
        <dbReference type="ARBA" id="ARBA00022679"/>
    </source>
</evidence>
<dbReference type="InterPro" id="IPR033719">
    <property type="entry name" value="NAGS_kin"/>
</dbReference>
<accession>A0ABT7SPZ2</accession>
<dbReference type="InterPro" id="IPR016181">
    <property type="entry name" value="Acyl_CoA_acyltransferase"/>
</dbReference>
<comment type="caution">
    <text evidence="10">The sequence shown here is derived from an EMBL/GenBank/DDBJ whole genome shotgun (WGS) entry which is preliminary data.</text>
</comment>
<dbReference type="Pfam" id="PF13508">
    <property type="entry name" value="Acetyltransf_7"/>
    <property type="match status" value="1"/>
</dbReference>
<comment type="pathway">
    <text evidence="1 8">Amino-acid biosynthesis; L-arginine biosynthesis; N(2)-acetyl-L-ornithine from L-glutamate: step 1/4.</text>
</comment>
<dbReference type="InterPro" id="IPR036393">
    <property type="entry name" value="AceGlu_kinase-like_sf"/>
</dbReference>
<comment type="subcellular location">
    <subcellularLocation>
        <location evidence="8">Cytoplasm</location>
    </subcellularLocation>
</comment>
<dbReference type="SUPFAM" id="SSF55729">
    <property type="entry name" value="Acyl-CoA N-acyltransferases (Nat)"/>
    <property type="match status" value="1"/>
</dbReference>
<dbReference type="PROSITE" id="PS51186">
    <property type="entry name" value="GNAT"/>
    <property type="match status" value="1"/>
</dbReference>
<evidence type="ECO:0000256" key="6">
    <source>
        <dbReference type="ARBA" id="ARBA00023315"/>
    </source>
</evidence>
<dbReference type="NCBIfam" id="NF003641">
    <property type="entry name" value="PRK05279.1"/>
    <property type="match status" value="1"/>
</dbReference>
<dbReference type="RefSeq" id="WP_289410934.1">
    <property type="nucleotide sequence ID" value="NZ_JAUCDY010000009.1"/>
</dbReference>